<evidence type="ECO:0000256" key="5">
    <source>
        <dbReference type="ARBA" id="ARBA00023273"/>
    </source>
</evidence>
<keyword evidence="10" id="KW-1185">Reference proteome</keyword>
<dbReference type="GO" id="GO:0060041">
    <property type="term" value="P:retina development in camera-type eye"/>
    <property type="evidence" value="ECO:0007669"/>
    <property type="project" value="TreeGrafter"/>
</dbReference>
<dbReference type="GO" id="GO:0005930">
    <property type="term" value="C:axoneme"/>
    <property type="evidence" value="ECO:0007669"/>
    <property type="project" value="TreeGrafter"/>
</dbReference>
<dbReference type="Gene3D" id="3.10.20.230">
    <property type="entry name" value="Doublecortin domain"/>
    <property type="match status" value="2"/>
</dbReference>
<dbReference type="PANTHER" id="PTHR23005:SF4">
    <property type="entry name" value="OXYGEN-REGULATED PROTEIN 1"/>
    <property type="match status" value="1"/>
</dbReference>
<dbReference type="EMBL" id="JAHKSW010000007">
    <property type="protein sequence ID" value="KAG7330036.1"/>
    <property type="molecule type" value="Genomic_DNA"/>
</dbReference>
<protein>
    <recommendedName>
        <fullName evidence="8">Doublecortin domain-containing protein</fullName>
    </recommendedName>
</protein>
<feature type="region of interest" description="Disordered" evidence="7">
    <location>
        <begin position="811"/>
        <end position="853"/>
    </location>
</feature>
<feature type="region of interest" description="Disordered" evidence="7">
    <location>
        <begin position="119"/>
        <end position="156"/>
    </location>
</feature>
<feature type="domain" description="Doublecortin" evidence="8">
    <location>
        <begin position="164"/>
        <end position="243"/>
    </location>
</feature>
<evidence type="ECO:0000256" key="3">
    <source>
        <dbReference type="ARBA" id="ARBA00022490"/>
    </source>
</evidence>
<evidence type="ECO:0000313" key="10">
    <source>
        <dbReference type="Proteomes" id="UP000824219"/>
    </source>
</evidence>
<feature type="region of interest" description="Disordered" evidence="7">
    <location>
        <begin position="973"/>
        <end position="1011"/>
    </location>
</feature>
<keyword evidence="4" id="KW-0677">Repeat</keyword>
<dbReference type="GO" id="GO:0043005">
    <property type="term" value="C:neuron projection"/>
    <property type="evidence" value="ECO:0007669"/>
    <property type="project" value="UniProtKB-ARBA"/>
</dbReference>
<dbReference type="GO" id="GO:0042461">
    <property type="term" value="P:photoreceptor cell development"/>
    <property type="evidence" value="ECO:0007669"/>
    <property type="project" value="TreeGrafter"/>
</dbReference>
<feature type="compositionally biased region" description="Polar residues" evidence="7">
    <location>
        <begin position="874"/>
        <end position="886"/>
    </location>
</feature>
<reference evidence="9 10" key="1">
    <citation type="submission" date="2021-06" db="EMBL/GenBank/DDBJ databases">
        <title>Chromosome-level genome assembly of the red-tail catfish (Hemibagrus wyckioides).</title>
        <authorList>
            <person name="Shao F."/>
        </authorList>
    </citation>
    <scope>NUCLEOTIDE SEQUENCE [LARGE SCALE GENOMIC DNA]</scope>
    <source>
        <strain evidence="9">EC202008001</strain>
        <tissue evidence="9">Blood</tissue>
    </source>
</reference>
<feature type="region of interest" description="Disordered" evidence="7">
    <location>
        <begin position="434"/>
        <end position="458"/>
    </location>
</feature>
<dbReference type="GO" id="GO:0035556">
    <property type="term" value="P:intracellular signal transduction"/>
    <property type="evidence" value="ECO:0007669"/>
    <property type="project" value="InterPro"/>
</dbReference>
<feature type="region of interest" description="Disordered" evidence="7">
    <location>
        <begin position="874"/>
        <end position="907"/>
    </location>
</feature>
<keyword evidence="6" id="KW-0175">Coiled coil</keyword>
<feature type="domain" description="Doublecortin" evidence="8">
    <location>
        <begin position="38"/>
        <end position="120"/>
    </location>
</feature>
<evidence type="ECO:0000259" key="8">
    <source>
        <dbReference type="PROSITE" id="PS50309"/>
    </source>
</evidence>
<dbReference type="InterPro" id="IPR036572">
    <property type="entry name" value="Doublecortin_dom_sf"/>
</dbReference>
<dbReference type="FunFam" id="3.10.20.230:FF:000006">
    <property type="entry name" value="Oxygen-regulated protein 1"/>
    <property type="match status" value="1"/>
</dbReference>
<keyword evidence="5" id="KW-0966">Cell projection</keyword>
<comment type="subcellular location">
    <subcellularLocation>
        <location evidence="1">Cell projection</location>
    </subcellularLocation>
    <subcellularLocation>
        <location evidence="2">Cytoplasm</location>
    </subcellularLocation>
</comment>
<gene>
    <name evidence="9" type="ORF">KOW79_006258</name>
</gene>
<evidence type="ECO:0000256" key="6">
    <source>
        <dbReference type="SAM" id="Coils"/>
    </source>
</evidence>
<accession>A0A9D3SMB7</accession>
<feature type="compositionally biased region" description="Polar residues" evidence="7">
    <location>
        <begin position="16"/>
        <end position="25"/>
    </location>
</feature>
<dbReference type="PROSITE" id="PS50309">
    <property type="entry name" value="DC"/>
    <property type="match status" value="2"/>
</dbReference>
<dbReference type="Pfam" id="PF03607">
    <property type="entry name" value="DCX"/>
    <property type="match status" value="2"/>
</dbReference>
<proteinExistence type="predicted"/>
<name>A0A9D3SMB7_9TELE</name>
<organism evidence="9 10">
    <name type="scientific">Hemibagrus wyckioides</name>
    <dbReference type="NCBI Taxonomy" id="337641"/>
    <lineage>
        <taxon>Eukaryota</taxon>
        <taxon>Metazoa</taxon>
        <taxon>Chordata</taxon>
        <taxon>Craniata</taxon>
        <taxon>Vertebrata</taxon>
        <taxon>Euteleostomi</taxon>
        <taxon>Actinopterygii</taxon>
        <taxon>Neopterygii</taxon>
        <taxon>Teleostei</taxon>
        <taxon>Ostariophysi</taxon>
        <taxon>Siluriformes</taxon>
        <taxon>Bagridae</taxon>
        <taxon>Hemibagrus</taxon>
    </lineage>
</organism>
<dbReference type="InterPro" id="IPR003533">
    <property type="entry name" value="Doublecortin_dom"/>
</dbReference>
<keyword evidence="3" id="KW-0963">Cytoplasm</keyword>
<feature type="compositionally biased region" description="Basic and acidic residues" evidence="7">
    <location>
        <begin position="733"/>
        <end position="748"/>
    </location>
</feature>
<comment type="caution">
    <text evidence="9">The sequence shown here is derived from an EMBL/GenBank/DDBJ whole genome shotgun (WGS) entry which is preliminary data.</text>
</comment>
<evidence type="ECO:0000256" key="4">
    <source>
        <dbReference type="ARBA" id="ARBA00022737"/>
    </source>
</evidence>
<sequence length="1116" mass="123830">MNDASGLQKAALRKQSPGNSHTLLPSRQPYMSKPFASRHVCFYKSGDAQFSGLPVVINNRTFKTFEALLDSLSKRVPLPFGVRTITTPRGHTAVRALDQLYDGHSYICSDKRTVKPIDLEQARRKPPPWYHARPVSSRHPRERKSPLPRNSRRNEHAALLHTPKRLVVFRNGDPEVKHTLLLQKRTTHSFEALLDHISEVMCFPVRRLHTPDGRRVDGLPALILCSGVLVAAGREPFRKGNYDVQKPFAPTWLPAKSVGRLHPATKTDTVTCMDGDTNEYVCMPKDDDIEKSFRVNQDGSMTVEMKVRLTIKEEETVHWTTTLSRQSVASQMNSGLESHSDLGAALADNMARDIGFDASAIQRCLEEYNNLSTNEDLYEEIMDGTAKESIRIKGPLQPVPEQKQIFIETESQDTIPRLNISREEASSEQEHCLVSTPGKCDKHPVPKPRSAGISQMQTSPLKKEMAVFPAEKSYTVKMAVRPDMRHVLDELCCSINSLREAAQHKRSCLEKSNSLPDFSSHLASTFGSSSRVLLAFLSVMTLRDGLANALRQAENSLSCSEALLMLQSLKEMAAIEDAEQLRADLNALQKSASDQLLQSWKGFQQLTNMCMSSGLTPECTQGGSYSASSSEEETIQGLMEELGVPDRVREELAALHTQGKEGVRSNQGHQPEEIFSEEQQVVVEVPECYTDQKEYSPKEAVVCERKIVHAKKKNSSVAKLISNLETCRQRPSSKPEKPEQRLVGHTEVPDPDNLNNVSLTGKLIETNSEANSSSLAFSYDSRSSSVAQESERSVQANRVKFIRDMFLAKSQTRTQNGQSQLHSPNSDLSDSQPESTDSGGNWSQEASSGEDDASRLAIAKGFVRRTIERLYGRSNSNSVSADNMKSPSPLKDKQREGPGRTNVSSLASYHEARTRVMTDLSYFSATNASDIFSVSTDCTKLNEQAQSGDTNSLDKGHWLLAENQICECSPELKKGHRIGNNKTISVDPEQPSRQEDSLHGTQHSTKLEKSGFTYFNLPNASDAELEPEEKREVKVAPAKQAHKTMTERNSFLPAFSPPVLKKADNKVHPLTEATTPAVVTQPVKAQNAQTGVIKQSAEPDALEMLFVFCGQHCPIL</sequence>
<dbReference type="SUPFAM" id="SSF89837">
    <property type="entry name" value="Doublecortin (DC)"/>
    <property type="match status" value="2"/>
</dbReference>
<dbReference type="OrthoDB" id="9895813at2759"/>
<evidence type="ECO:0000256" key="2">
    <source>
        <dbReference type="ARBA" id="ARBA00004496"/>
    </source>
</evidence>
<dbReference type="SMART" id="SM00537">
    <property type="entry name" value="DCX"/>
    <property type="match status" value="2"/>
</dbReference>
<dbReference type="GO" id="GO:0035082">
    <property type="term" value="P:axoneme assembly"/>
    <property type="evidence" value="ECO:0007669"/>
    <property type="project" value="TreeGrafter"/>
</dbReference>
<evidence type="ECO:0000313" key="9">
    <source>
        <dbReference type="EMBL" id="KAG7330036.1"/>
    </source>
</evidence>
<dbReference type="Proteomes" id="UP000824219">
    <property type="component" value="Linkage Group LG07"/>
</dbReference>
<evidence type="ECO:0000256" key="1">
    <source>
        <dbReference type="ARBA" id="ARBA00004316"/>
    </source>
</evidence>
<dbReference type="AlphaFoldDB" id="A0A9D3SMB7"/>
<dbReference type="PANTHER" id="PTHR23005">
    <property type="entry name" value="RETINITIS PIGMENTOSA 1 PROTEIN"/>
    <property type="match status" value="1"/>
</dbReference>
<feature type="region of interest" description="Disordered" evidence="7">
    <location>
        <begin position="1"/>
        <end position="28"/>
    </location>
</feature>
<feature type="compositionally biased region" description="Polar residues" evidence="7">
    <location>
        <begin position="811"/>
        <end position="847"/>
    </location>
</feature>
<feature type="region of interest" description="Disordered" evidence="7">
    <location>
        <begin position="726"/>
        <end position="758"/>
    </location>
</feature>
<feature type="coiled-coil region" evidence="6">
    <location>
        <begin position="571"/>
        <end position="598"/>
    </location>
</feature>
<evidence type="ECO:0000256" key="7">
    <source>
        <dbReference type="SAM" id="MobiDB-lite"/>
    </source>
</evidence>